<dbReference type="PRINTS" id="PR00385">
    <property type="entry name" value="P450"/>
</dbReference>
<keyword evidence="7 8" id="KW-0349">Heme</keyword>
<dbReference type="GO" id="GO:0005506">
    <property type="term" value="F:iron ion binding"/>
    <property type="evidence" value="ECO:0007669"/>
    <property type="project" value="InterPro"/>
</dbReference>
<evidence type="ECO:0000313" key="10">
    <source>
        <dbReference type="EMBL" id="RAL10132.1"/>
    </source>
</evidence>
<dbReference type="Gene3D" id="1.10.630.10">
    <property type="entry name" value="Cytochrome P450"/>
    <property type="match status" value="1"/>
</dbReference>
<evidence type="ECO:0000256" key="1">
    <source>
        <dbReference type="ARBA" id="ARBA00001971"/>
    </source>
</evidence>
<name>A0A395HQA4_ASPHC</name>
<reference evidence="10 11" key="1">
    <citation type="submission" date="2018-02" db="EMBL/GenBank/DDBJ databases">
        <title>The genomes of Aspergillus section Nigri reveals drivers in fungal speciation.</title>
        <authorList>
            <consortium name="DOE Joint Genome Institute"/>
            <person name="Vesth T.C."/>
            <person name="Nybo J."/>
            <person name="Theobald S."/>
            <person name="Brandl J."/>
            <person name="Frisvad J.C."/>
            <person name="Nielsen K.F."/>
            <person name="Lyhne E.K."/>
            <person name="Kogle M.E."/>
            <person name="Kuo A."/>
            <person name="Riley R."/>
            <person name="Clum A."/>
            <person name="Nolan M."/>
            <person name="Lipzen A."/>
            <person name="Salamov A."/>
            <person name="Henrissat B."/>
            <person name="Wiebenga A."/>
            <person name="De vries R.P."/>
            <person name="Grigoriev I.V."/>
            <person name="Mortensen U.H."/>
            <person name="Andersen M.R."/>
            <person name="Baker S.E."/>
        </authorList>
    </citation>
    <scope>NUCLEOTIDE SEQUENCE [LARGE SCALE GENOMIC DNA]</scope>
    <source>
        <strain evidence="10 11">CBS 101889</strain>
    </source>
</reference>
<gene>
    <name evidence="10" type="ORF">BO97DRAFT_426657</name>
</gene>
<dbReference type="InterPro" id="IPR017972">
    <property type="entry name" value="Cyt_P450_CS"/>
</dbReference>
<dbReference type="Pfam" id="PF00067">
    <property type="entry name" value="p450"/>
    <property type="match status" value="1"/>
</dbReference>
<dbReference type="InterPro" id="IPR001128">
    <property type="entry name" value="Cyt_P450"/>
</dbReference>
<keyword evidence="6 8" id="KW-0503">Monooxygenase</keyword>
<keyword evidence="11" id="KW-1185">Reference proteome</keyword>
<keyword evidence="3 7" id="KW-0479">Metal-binding</keyword>
<accession>A0A395HQA4</accession>
<keyword evidence="5 7" id="KW-0408">Iron</keyword>
<dbReference type="PRINTS" id="PR00465">
    <property type="entry name" value="EP450IV"/>
</dbReference>
<protein>
    <submittedName>
        <fullName evidence="10">Cytochrome P450</fullName>
    </submittedName>
</protein>
<dbReference type="AlphaFoldDB" id="A0A395HQA4"/>
<dbReference type="GO" id="GO:0020037">
    <property type="term" value="F:heme binding"/>
    <property type="evidence" value="ECO:0007669"/>
    <property type="project" value="InterPro"/>
</dbReference>
<proteinExistence type="inferred from homology"/>
<dbReference type="OrthoDB" id="1470350at2759"/>
<dbReference type="InterPro" id="IPR036396">
    <property type="entry name" value="Cyt_P450_sf"/>
</dbReference>
<sequence>MLPYLLGLFGLLLALYYSSLAPPQQPYGVPTVPFWVSLLPLIKDVDQEEVFLHYIAPLLREKGAVKMFFGGQWNVLVQRPSLVLEMLKREDIYHKSGNQKKIPHSVLAEFLGSNIISARGEEWRRYRSVVQPGLLPSAFAVEPLVEHTQQLCAWLLHLQKVQGPHGVAVQEVLQRYSSANLLHCVLGQPEIARTMMLADQPAPLHQLQLTLKQYLFRPLFMSFPVLDRLSALIPSRIRARQLVRSFAAALQSTILVERADNHLQSSLGSRLAQAWRDGTLSDKEFRDNLMVVYVAGQENPQLLMISTLYLLAQHPEVQSRLRHEIRASGLSLTSLTNNPGWEQLPYLTATILECLRLFPPISQLINRRVAVRTQLGDEIELPEGTYVGYHSYATNRDEGAWGASANEFQPTRWGTTDQEISRTYRRAKARAEFISFHGGARACLGEKFAMLQMRVLLMGLLDKLTWRLDESWVPRMVPAGPLHPRGLRLIFSPCDPE</sequence>
<evidence type="ECO:0000256" key="9">
    <source>
        <dbReference type="SAM" id="SignalP"/>
    </source>
</evidence>
<dbReference type="SUPFAM" id="SSF48264">
    <property type="entry name" value="Cytochrome P450"/>
    <property type="match status" value="1"/>
</dbReference>
<dbReference type="STRING" id="1450537.A0A395HQA4"/>
<dbReference type="GO" id="GO:0004497">
    <property type="term" value="F:monooxygenase activity"/>
    <property type="evidence" value="ECO:0007669"/>
    <property type="project" value="UniProtKB-KW"/>
</dbReference>
<comment type="cofactor">
    <cofactor evidence="1 7">
        <name>heme</name>
        <dbReference type="ChEBI" id="CHEBI:30413"/>
    </cofactor>
</comment>
<dbReference type="GO" id="GO:0016705">
    <property type="term" value="F:oxidoreductase activity, acting on paired donors, with incorporation or reduction of molecular oxygen"/>
    <property type="evidence" value="ECO:0007669"/>
    <property type="project" value="InterPro"/>
</dbReference>
<dbReference type="Proteomes" id="UP000248961">
    <property type="component" value="Unassembled WGS sequence"/>
</dbReference>
<dbReference type="RefSeq" id="XP_025549286.1">
    <property type="nucleotide sequence ID" value="XM_025697142.1"/>
</dbReference>
<feature type="chain" id="PRO_5017479175" evidence="9">
    <location>
        <begin position="22"/>
        <end position="497"/>
    </location>
</feature>
<feature type="binding site" description="axial binding residue" evidence="7">
    <location>
        <position position="443"/>
    </location>
    <ligand>
        <name>heme</name>
        <dbReference type="ChEBI" id="CHEBI:30413"/>
    </ligand>
    <ligandPart>
        <name>Fe</name>
        <dbReference type="ChEBI" id="CHEBI:18248"/>
    </ligandPart>
</feature>
<dbReference type="GeneID" id="37201431"/>
<evidence type="ECO:0000256" key="4">
    <source>
        <dbReference type="ARBA" id="ARBA00023002"/>
    </source>
</evidence>
<dbReference type="PANTHER" id="PTHR24305:SF223">
    <property type="entry name" value="CYTOCHROME P450-DIT2"/>
    <property type="match status" value="1"/>
</dbReference>
<dbReference type="CDD" id="cd11070">
    <property type="entry name" value="CYP56-like"/>
    <property type="match status" value="1"/>
</dbReference>
<organism evidence="10 11">
    <name type="scientific">Aspergillus homomorphus (strain CBS 101889)</name>
    <dbReference type="NCBI Taxonomy" id="1450537"/>
    <lineage>
        <taxon>Eukaryota</taxon>
        <taxon>Fungi</taxon>
        <taxon>Dikarya</taxon>
        <taxon>Ascomycota</taxon>
        <taxon>Pezizomycotina</taxon>
        <taxon>Eurotiomycetes</taxon>
        <taxon>Eurotiomycetidae</taxon>
        <taxon>Eurotiales</taxon>
        <taxon>Aspergillaceae</taxon>
        <taxon>Aspergillus</taxon>
        <taxon>Aspergillus subgen. Circumdati</taxon>
    </lineage>
</organism>
<keyword evidence="4 8" id="KW-0560">Oxidoreductase</keyword>
<dbReference type="PROSITE" id="PS00086">
    <property type="entry name" value="CYTOCHROME_P450"/>
    <property type="match status" value="1"/>
</dbReference>
<evidence type="ECO:0000256" key="2">
    <source>
        <dbReference type="ARBA" id="ARBA00010617"/>
    </source>
</evidence>
<dbReference type="EMBL" id="KZ824297">
    <property type="protein sequence ID" value="RAL10132.1"/>
    <property type="molecule type" value="Genomic_DNA"/>
</dbReference>
<evidence type="ECO:0000313" key="11">
    <source>
        <dbReference type="Proteomes" id="UP000248961"/>
    </source>
</evidence>
<evidence type="ECO:0000256" key="3">
    <source>
        <dbReference type="ARBA" id="ARBA00022723"/>
    </source>
</evidence>
<evidence type="ECO:0000256" key="5">
    <source>
        <dbReference type="ARBA" id="ARBA00023004"/>
    </source>
</evidence>
<comment type="similarity">
    <text evidence="2 8">Belongs to the cytochrome P450 family.</text>
</comment>
<evidence type="ECO:0000256" key="6">
    <source>
        <dbReference type="ARBA" id="ARBA00023033"/>
    </source>
</evidence>
<keyword evidence="9" id="KW-0732">Signal</keyword>
<dbReference type="PANTHER" id="PTHR24305">
    <property type="entry name" value="CYTOCHROME P450"/>
    <property type="match status" value="1"/>
</dbReference>
<dbReference type="InterPro" id="IPR050121">
    <property type="entry name" value="Cytochrome_P450_monoxygenase"/>
</dbReference>
<dbReference type="VEuPathDB" id="FungiDB:BO97DRAFT_426657"/>
<dbReference type="InterPro" id="IPR002403">
    <property type="entry name" value="Cyt_P450_E_grp-IV"/>
</dbReference>
<evidence type="ECO:0000256" key="8">
    <source>
        <dbReference type="RuleBase" id="RU000461"/>
    </source>
</evidence>
<feature type="signal peptide" evidence="9">
    <location>
        <begin position="1"/>
        <end position="21"/>
    </location>
</feature>
<evidence type="ECO:0000256" key="7">
    <source>
        <dbReference type="PIRSR" id="PIRSR602403-1"/>
    </source>
</evidence>